<dbReference type="RefSeq" id="WP_253967957.1">
    <property type="nucleotide sequence ID" value="NZ_JAMFTH010000002.1"/>
</dbReference>
<keyword evidence="3" id="KW-1185">Reference proteome</keyword>
<dbReference type="EMBL" id="JAMFTH010000002">
    <property type="protein sequence ID" value="MCP8899667.1"/>
    <property type="molecule type" value="Genomic_DNA"/>
</dbReference>
<protein>
    <submittedName>
        <fullName evidence="2">Uncharacterized protein</fullName>
    </submittedName>
</protein>
<dbReference type="Proteomes" id="UP001139319">
    <property type="component" value="Unassembled WGS sequence"/>
</dbReference>
<sequence>MRALSHLALYIFAFVGFAATIASAGIYYFVNSQSDAVNSMAPLEEKYEPALSPLETNAIINGSRSENINVTSVIVREETPEHTVLEVTYDTDDSAPLDNVWIGAHLLEQSGAVMTTAYKPGKAHVGMGRTARVWIGLADTEEKPLVVSERLLIKFYEAGGSPFHEEQFAYQRVWCRGESVLSDLVRGTFTNERTSKYAATSQRTVSRLCLGD</sequence>
<keyword evidence="1" id="KW-0472">Membrane</keyword>
<reference evidence="2" key="2">
    <citation type="submission" date="2023-01" db="EMBL/GenBank/DDBJ databases">
        <title>Gilvimarinus xylanilyticus HB14 isolated from Caulerpa lentillifera aquaculture base in Hainan, China.</title>
        <authorList>
            <person name="Zhang Y.-J."/>
        </authorList>
    </citation>
    <scope>NUCLEOTIDE SEQUENCE</scope>
    <source>
        <strain evidence="2">HB14</strain>
    </source>
</reference>
<feature type="transmembrane region" description="Helical" evidence="1">
    <location>
        <begin position="7"/>
        <end position="30"/>
    </location>
</feature>
<keyword evidence="1" id="KW-1133">Transmembrane helix</keyword>
<gene>
    <name evidence="2" type="ORF">M6D89_10175</name>
</gene>
<organism evidence="2 3">
    <name type="scientific">Gilvimarinus xylanilyticus</name>
    <dbReference type="NCBI Taxonomy" id="2944139"/>
    <lineage>
        <taxon>Bacteria</taxon>
        <taxon>Pseudomonadati</taxon>
        <taxon>Pseudomonadota</taxon>
        <taxon>Gammaproteobacteria</taxon>
        <taxon>Cellvibrionales</taxon>
        <taxon>Cellvibrionaceae</taxon>
        <taxon>Gilvimarinus</taxon>
    </lineage>
</organism>
<evidence type="ECO:0000313" key="3">
    <source>
        <dbReference type="Proteomes" id="UP001139319"/>
    </source>
</evidence>
<reference evidence="2" key="1">
    <citation type="submission" date="2022-05" db="EMBL/GenBank/DDBJ databases">
        <authorList>
            <person name="Sun H.-N."/>
        </authorList>
    </citation>
    <scope>NUCLEOTIDE SEQUENCE</scope>
    <source>
        <strain evidence="2">HB14</strain>
    </source>
</reference>
<name>A0A9X2KTY0_9GAMM</name>
<comment type="caution">
    <text evidence="2">The sequence shown here is derived from an EMBL/GenBank/DDBJ whole genome shotgun (WGS) entry which is preliminary data.</text>
</comment>
<keyword evidence="1" id="KW-0812">Transmembrane</keyword>
<evidence type="ECO:0000313" key="2">
    <source>
        <dbReference type="EMBL" id="MCP8899667.1"/>
    </source>
</evidence>
<accession>A0A9X2KTY0</accession>
<evidence type="ECO:0000256" key="1">
    <source>
        <dbReference type="SAM" id="Phobius"/>
    </source>
</evidence>
<dbReference type="AlphaFoldDB" id="A0A9X2KTY0"/>
<proteinExistence type="predicted"/>